<evidence type="ECO:0000259" key="6">
    <source>
        <dbReference type="Pfam" id="PF00892"/>
    </source>
</evidence>
<feature type="transmembrane region" description="Helical" evidence="5">
    <location>
        <begin position="183"/>
        <end position="203"/>
    </location>
</feature>
<keyword evidence="2 5" id="KW-0812">Transmembrane</keyword>
<feature type="domain" description="EamA" evidence="6">
    <location>
        <begin position="5"/>
        <end position="139"/>
    </location>
</feature>
<feature type="transmembrane region" description="Helical" evidence="5">
    <location>
        <begin position="36"/>
        <end position="56"/>
    </location>
</feature>
<feature type="transmembrane region" description="Helical" evidence="5">
    <location>
        <begin position="147"/>
        <end position="171"/>
    </location>
</feature>
<comment type="subcellular location">
    <subcellularLocation>
        <location evidence="1">Membrane</location>
        <topology evidence="1">Multi-pass membrane protein</topology>
    </subcellularLocation>
</comment>
<evidence type="ECO:0000256" key="2">
    <source>
        <dbReference type="ARBA" id="ARBA00022692"/>
    </source>
</evidence>
<evidence type="ECO:0000313" key="7">
    <source>
        <dbReference type="EMBL" id="PIE34482.1"/>
    </source>
</evidence>
<evidence type="ECO:0000256" key="1">
    <source>
        <dbReference type="ARBA" id="ARBA00004141"/>
    </source>
</evidence>
<evidence type="ECO:0000256" key="4">
    <source>
        <dbReference type="ARBA" id="ARBA00023136"/>
    </source>
</evidence>
<protein>
    <recommendedName>
        <fullName evidence="6">EamA domain-containing protein</fullName>
    </recommendedName>
</protein>
<reference evidence="7 8" key="1">
    <citation type="submission" date="2017-10" db="EMBL/GenBank/DDBJ databases">
        <title>Novel microbial diversity and functional potential in the marine mammal oral microbiome.</title>
        <authorList>
            <person name="Dudek N.K."/>
            <person name="Sun C.L."/>
            <person name="Burstein D."/>
            <person name="Kantor R.S."/>
            <person name="Aliaga Goltsman D.S."/>
            <person name="Bik E.M."/>
            <person name="Thomas B.C."/>
            <person name="Banfield J.F."/>
            <person name="Relman D.A."/>
        </authorList>
    </citation>
    <scope>NUCLEOTIDE SEQUENCE [LARGE SCALE GENOMIC DNA]</scope>
    <source>
        <strain evidence="7">DOLJORAL78_47_16</strain>
    </source>
</reference>
<dbReference type="GO" id="GO:0016020">
    <property type="term" value="C:membrane"/>
    <property type="evidence" value="ECO:0007669"/>
    <property type="project" value="UniProtKB-SubCell"/>
</dbReference>
<dbReference type="AlphaFoldDB" id="A0A2G6KHJ5"/>
<dbReference type="Pfam" id="PF00892">
    <property type="entry name" value="EamA"/>
    <property type="match status" value="1"/>
</dbReference>
<comment type="caution">
    <text evidence="7">The sequence shown here is derived from an EMBL/GenBank/DDBJ whole genome shotgun (WGS) entry which is preliminary data.</text>
</comment>
<dbReference type="PANTHER" id="PTHR22911">
    <property type="entry name" value="ACYL-MALONYL CONDENSING ENZYME-RELATED"/>
    <property type="match status" value="1"/>
</dbReference>
<evidence type="ECO:0000256" key="3">
    <source>
        <dbReference type="ARBA" id="ARBA00022989"/>
    </source>
</evidence>
<gene>
    <name evidence="7" type="ORF">CSA56_07630</name>
</gene>
<organism evidence="7 8">
    <name type="scientific">candidate division KSB3 bacterium</name>
    <dbReference type="NCBI Taxonomy" id="2044937"/>
    <lineage>
        <taxon>Bacteria</taxon>
        <taxon>candidate division KSB3</taxon>
    </lineage>
</organism>
<feature type="transmembrane region" description="Helical" evidence="5">
    <location>
        <begin position="96"/>
        <end position="116"/>
    </location>
</feature>
<dbReference type="EMBL" id="PDSK01000088">
    <property type="protein sequence ID" value="PIE34482.1"/>
    <property type="molecule type" value="Genomic_DNA"/>
</dbReference>
<name>A0A2G6KHJ5_9BACT</name>
<dbReference type="InterPro" id="IPR037185">
    <property type="entry name" value="EmrE-like"/>
</dbReference>
<feature type="transmembrane region" description="Helical" evidence="5">
    <location>
        <begin position="215"/>
        <end position="236"/>
    </location>
</feature>
<dbReference type="SUPFAM" id="SSF103481">
    <property type="entry name" value="Multidrug resistance efflux transporter EmrE"/>
    <property type="match status" value="1"/>
</dbReference>
<feature type="transmembrane region" description="Helical" evidence="5">
    <location>
        <begin position="122"/>
        <end position="140"/>
    </location>
</feature>
<evidence type="ECO:0000256" key="5">
    <source>
        <dbReference type="SAM" id="Phobius"/>
    </source>
</evidence>
<dbReference type="InterPro" id="IPR000620">
    <property type="entry name" value="EamA_dom"/>
</dbReference>
<proteinExistence type="predicted"/>
<keyword evidence="4 5" id="KW-0472">Membrane</keyword>
<sequence>MHFFFGILLGLTAATGFSFAYLGSRFFYEKAEKSPFLLLAVSQIQMGIFAAILLPFVWSPFPLSPATLFPLLGTVLFGMGGQLIFFFTLQHSTPSQVIPLLALKIFILAFVSILVLQKAISPLQWGGIVLCFTATFLSSFTGDSIPFTGFLGILATCTGYTMGDVFVTMLIRELTSLNAKHPVLLATCLIYGTAGIAGLFLGLPQRRTLKTVIPWKFALYFSIFFFLADFCLFTTFKLVGPIFGNIVQSTRGLFSILLAKLISRRGMTYLEPEMGRAVVIQRIVAASLFTLAIALYVLGE</sequence>
<evidence type="ECO:0000313" key="8">
    <source>
        <dbReference type="Proteomes" id="UP000230821"/>
    </source>
</evidence>
<feature type="transmembrane region" description="Helical" evidence="5">
    <location>
        <begin position="6"/>
        <end position="24"/>
    </location>
</feature>
<accession>A0A2G6KHJ5</accession>
<feature type="transmembrane region" description="Helical" evidence="5">
    <location>
        <begin position="68"/>
        <end position="89"/>
    </location>
</feature>
<dbReference type="PANTHER" id="PTHR22911:SF6">
    <property type="entry name" value="SOLUTE CARRIER FAMILY 35 MEMBER G1"/>
    <property type="match status" value="1"/>
</dbReference>
<dbReference type="Proteomes" id="UP000230821">
    <property type="component" value="Unassembled WGS sequence"/>
</dbReference>
<keyword evidence="3 5" id="KW-1133">Transmembrane helix</keyword>
<feature type="transmembrane region" description="Helical" evidence="5">
    <location>
        <begin position="283"/>
        <end position="299"/>
    </location>
</feature>